<reference evidence="1 2" key="1">
    <citation type="submission" date="2018-10" db="EMBL/GenBank/DDBJ databases">
        <title>Sequencing the genomes of 1000 actinobacteria strains.</title>
        <authorList>
            <person name="Klenk H.-P."/>
        </authorList>
    </citation>
    <scope>NUCLEOTIDE SEQUENCE [LARGE SCALE GENOMIC DNA]</scope>
    <source>
        <strain evidence="1 2">DSM 17894</strain>
    </source>
</reference>
<dbReference type="OrthoDB" id="7273451at2"/>
<protein>
    <recommendedName>
        <fullName evidence="3">Methyltransferase family protein</fullName>
    </recommendedName>
</protein>
<dbReference type="EMBL" id="RBKS01000001">
    <property type="protein sequence ID" value="RKR75247.1"/>
    <property type="molecule type" value="Genomic_DNA"/>
</dbReference>
<sequence length="271" mass="29290">MTETAHASADWLALREPEDARARSTDLARAAADLVRGGGVVHDLGSGTGSMMRWLAPQIDGEQTWILHDADEPLLRRALHEPRPLGRRGQRVAAHGELGLLSRLEAADLRGARLVTASALLDVLTVADLRAIVDALVGAGVPAFLSLSVTGRVEQEPPHAADPQFERAFADHQRRDVAGRRFAGPDAADLTRHLVTEAGWQVDSASTFWRLDARQPQLLSEWLDGWLGAALEQEPALATTAPGYADLRRGQAARGELSAVVHHVDLLARPR</sequence>
<proteinExistence type="predicted"/>
<dbReference type="RefSeq" id="WP_121370065.1">
    <property type="nucleotide sequence ID" value="NZ_RBKS01000001.1"/>
</dbReference>
<evidence type="ECO:0008006" key="3">
    <source>
        <dbReference type="Google" id="ProtNLM"/>
    </source>
</evidence>
<dbReference type="InterPro" id="IPR029063">
    <property type="entry name" value="SAM-dependent_MTases_sf"/>
</dbReference>
<organism evidence="1 2">
    <name type="scientific">Frondihabitans australicus</name>
    <dbReference type="NCBI Taxonomy" id="386892"/>
    <lineage>
        <taxon>Bacteria</taxon>
        <taxon>Bacillati</taxon>
        <taxon>Actinomycetota</taxon>
        <taxon>Actinomycetes</taxon>
        <taxon>Micrococcales</taxon>
        <taxon>Microbacteriaceae</taxon>
        <taxon>Frondihabitans</taxon>
    </lineage>
</organism>
<keyword evidence="2" id="KW-1185">Reference proteome</keyword>
<dbReference type="SUPFAM" id="SSF53335">
    <property type="entry name" value="S-adenosyl-L-methionine-dependent methyltransferases"/>
    <property type="match status" value="1"/>
</dbReference>
<evidence type="ECO:0000313" key="2">
    <source>
        <dbReference type="Proteomes" id="UP000280008"/>
    </source>
</evidence>
<gene>
    <name evidence="1" type="ORF">C8E83_2385</name>
</gene>
<dbReference type="AlphaFoldDB" id="A0A495IGY2"/>
<name>A0A495IGY2_9MICO</name>
<evidence type="ECO:0000313" key="1">
    <source>
        <dbReference type="EMBL" id="RKR75247.1"/>
    </source>
</evidence>
<comment type="caution">
    <text evidence="1">The sequence shown here is derived from an EMBL/GenBank/DDBJ whole genome shotgun (WGS) entry which is preliminary data.</text>
</comment>
<accession>A0A495IGY2</accession>
<dbReference type="Proteomes" id="UP000280008">
    <property type="component" value="Unassembled WGS sequence"/>
</dbReference>